<reference evidence="2 3" key="1">
    <citation type="submission" date="2022-03" db="EMBL/GenBank/DDBJ databases">
        <authorList>
            <person name="He Y."/>
        </authorList>
    </citation>
    <scope>NUCLEOTIDE SEQUENCE [LARGE SCALE GENOMIC DNA]</scope>
    <source>
        <strain evidence="2 3">TK19116</strain>
    </source>
</reference>
<dbReference type="Proteomes" id="UP001203945">
    <property type="component" value="Unassembled WGS sequence"/>
</dbReference>
<evidence type="ECO:0000313" key="2">
    <source>
        <dbReference type="EMBL" id="MCQ0970884.1"/>
    </source>
</evidence>
<dbReference type="Gene3D" id="3.40.30.10">
    <property type="entry name" value="Glutaredoxin"/>
    <property type="match status" value="1"/>
</dbReference>
<dbReference type="EMBL" id="JAKZEU010000003">
    <property type="protein sequence ID" value="MCQ0970884.1"/>
    <property type="molecule type" value="Genomic_DNA"/>
</dbReference>
<dbReference type="Gene3D" id="1.20.1050.10">
    <property type="match status" value="1"/>
</dbReference>
<dbReference type="InterPro" id="IPR004045">
    <property type="entry name" value="Glutathione_S-Trfase_N"/>
</dbReference>
<feature type="domain" description="GST N-terminal" evidence="1">
    <location>
        <begin position="2"/>
        <end position="85"/>
    </location>
</feature>
<accession>A0ABT1MRV7</accession>
<evidence type="ECO:0000259" key="1">
    <source>
        <dbReference type="PROSITE" id="PS50404"/>
    </source>
</evidence>
<dbReference type="Pfam" id="PF22119">
    <property type="entry name" value="GST_C_8"/>
    <property type="match status" value="1"/>
</dbReference>
<organism evidence="2 3">
    <name type="scientific">Paracoccus albicereus</name>
    <dbReference type="NCBI Taxonomy" id="2922394"/>
    <lineage>
        <taxon>Bacteria</taxon>
        <taxon>Pseudomonadati</taxon>
        <taxon>Pseudomonadota</taxon>
        <taxon>Alphaproteobacteria</taxon>
        <taxon>Rhodobacterales</taxon>
        <taxon>Paracoccaceae</taxon>
        <taxon>Paracoccus</taxon>
    </lineage>
</organism>
<sequence length="234" mass="25875">MADFTLYYWPLPFRGHFVRAVLAHVGAEVDLPDADAVSAMMQRAPKDQPVPFMAPPMLMDDAARVALAQLPAILFHLGDRFSLIPDDADRAALTVKIVNDANDVLDEITLNGGQQMWTADRWNTFRPRLARWMAIWEETGRRHGLGQDEGFLLGGEAPGLADLTTAILWGTMTEKLPALDPVLKKNAPMVHALCRRLMASEPLKLLQRQAAEDYGKTYCGGQIEASLRAVLAEV</sequence>
<protein>
    <submittedName>
        <fullName evidence="2">Glutathione S-transferase</fullName>
    </submittedName>
</protein>
<dbReference type="InterPro" id="IPR036249">
    <property type="entry name" value="Thioredoxin-like_sf"/>
</dbReference>
<evidence type="ECO:0000313" key="3">
    <source>
        <dbReference type="Proteomes" id="UP001203945"/>
    </source>
</evidence>
<keyword evidence="3" id="KW-1185">Reference proteome</keyword>
<comment type="caution">
    <text evidence="2">The sequence shown here is derived from an EMBL/GenBank/DDBJ whole genome shotgun (WGS) entry which is preliminary data.</text>
</comment>
<dbReference type="SUPFAM" id="SSF52833">
    <property type="entry name" value="Thioredoxin-like"/>
    <property type="match status" value="1"/>
</dbReference>
<name>A0ABT1MRV7_9RHOB</name>
<dbReference type="PROSITE" id="PS50404">
    <property type="entry name" value="GST_NTER"/>
    <property type="match status" value="1"/>
</dbReference>
<dbReference type="SUPFAM" id="SSF47616">
    <property type="entry name" value="GST C-terminal domain-like"/>
    <property type="match status" value="1"/>
</dbReference>
<proteinExistence type="predicted"/>
<dbReference type="InterPro" id="IPR054761">
    <property type="entry name" value="GST_C_proteobact"/>
</dbReference>
<gene>
    <name evidence="2" type="ORF">MLD63_10650</name>
</gene>
<dbReference type="InterPro" id="IPR036282">
    <property type="entry name" value="Glutathione-S-Trfase_C_sf"/>
</dbReference>